<evidence type="ECO:0000256" key="4">
    <source>
        <dbReference type="ARBA" id="ARBA00022660"/>
    </source>
</evidence>
<reference evidence="12" key="1">
    <citation type="submission" date="2020-05" db="EMBL/GenBank/DDBJ databases">
        <title>Mycena genomes resolve the evolution of fungal bioluminescence.</title>
        <authorList>
            <person name="Tsai I.J."/>
        </authorList>
    </citation>
    <scope>NUCLEOTIDE SEQUENCE</scope>
    <source>
        <strain evidence="12">CCC161011</strain>
    </source>
</reference>
<evidence type="ECO:0000256" key="8">
    <source>
        <dbReference type="ARBA" id="ARBA00022989"/>
    </source>
</evidence>
<keyword evidence="3 11" id="KW-0813">Transport</keyword>
<proteinExistence type="inferred from homology"/>
<dbReference type="PANTHER" id="PTHR12966">
    <property type="entry name" value="NADH DEHYDROGENASE UBIQUINONE 1 ALPHA SUBCOMPLEX SUBUNIT 13"/>
    <property type="match status" value="1"/>
</dbReference>
<organism evidence="12 13">
    <name type="scientific">Mycena venus</name>
    <dbReference type="NCBI Taxonomy" id="2733690"/>
    <lineage>
        <taxon>Eukaryota</taxon>
        <taxon>Fungi</taxon>
        <taxon>Dikarya</taxon>
        <taxon>Basidiomycota</taxon>
        <taxon>Agaricomycotina</taxon>
        <taxon>Agaricomycetes</taxon>
        <taxon>Agaricomycetidae</taxon>
        <taxon>Agaricales</taxon>
        <taxon>Marasmiineae</taxon>
        <taxon>Mycenaceae</taxon>
        <taxon>Mycena</taxon>
    </lineage>
</organism>
<dbReference type="PANTHER" id="PTHR12966:SF0">
    <property type="entry name" value="NADH DEHYDROGENASE [UBIQUINONE] 1 ALPHA SUBCOMPLEX SUBUNIT 13"/>
    <property type="match status" value="1"/>
</dbReference>
<sequence length="110" mass="12379">MGFGVDQVSTEWAVAVKRVSFSSICGPLDPADPPHLAQSSYRVPFRELRRETTWARIHLVPLLLAEGDRVAYQEGLRATAVEAEIMKDVKGWVPRQAVYNNPRYRSPEGL</sequence>
<dbReference type="GO" id="GO:0005743">
    <property type="term" value="C:mitochondrial inner membrane"/>
    <property type="evidence" value="ECO:0007669"/>
    <property type="project" value="UniProtKB-SubCell"/>
</dbReference>
<gene>
    <name evidence="12" type="ORF">MVEN_01214500</name>
</gene>
<evidence type="ECO:0000313" key="13">
    <source>
        <dbReference type="Proteomes" id="UP000620124"/>
    </source>
</evidence>
<keyword evidence="8" id="KW-1133">Transmembrane helix</keyword>
<keyword evidence="9 11" id="KW-0496">Mitochondrion</keyword>
<dbReference type="Pfam" id="PF06212">
    <property type="entry name" value="GRIM-19"/>
    <property type="match status" value="1"/>
</dbReference>
<keyword evidence="4 11" id="KW-0679">Respiratory chain</keyword>
<keyword evidence="7 11" id="KW-0249">Electron transport</keyword>
<evidence type="ECO:0000256" key="1">
    <source>
        <dbReference type="ARBA" id="ARBA00004298"/>
    </source>
</evidence>
<keyword evidence="13" id="KW-1185">Reference proteome</keyword>
<comment type="similarity">
    <text evidence="2 11">Belongs to the complex I NDUFA13 subunit family.</text>
</comment>
<comment type="caution">
    <text evidence="12">The sequence shown here is derived from an EMBL/GenBank/DDBJ whole genome shotgun (WGS) entry which is preliminary data.</text>
</comment>
<evidence type="ECO:0000313" key="12">
    <source>
        <dbReference type="EMBL" id="KAF7352496.1"/>
    </source>
</evidence>
<evidence type="ECO:0000256" key="10">
    <source>
        <dbReference type="ARBA" id="ARBA00023136"/>
    </source>
</evidence>
<keyword evidence="12" id="KW-0830">Ubiquinone</keyword>
<evidence type="ECO:0000256" key="7">
    <source>
        <dbReference type="ARBA" id="ARBA00022982"/>
    </source>
</evidence>
<comment type="function">
    <text evidence="11">Complex I functions in the transfer of electrons from NADH to the respiratory chain. Accessory subunit of the mitochondrial membrane respiratory chain NADH dehydrogenase (Complex I), that is believed not to be involved in catalysis.</text>
</comment>
<protein>
    <recommendedName>
        <fullName evidence="11">NADH dehydrogenase [ubiquinone] 1 alpha subcomplex subunit 13</fullName>
    </recommendedName>
</protein>
<evidence type="ECO:0000256" key="9">
    <source>
        <dbReference type="ARBA" id="ARBA00023128"/>
    </source>
</evidence>
<evidence type="ECO:0000256" key="5">
    <source>
        <dbReference type="ARBA" id="ARBA00022692"/>
    </source>
</evidence>
<keyword evidence="5" id="KW-0812">Transmembrane</keyword>
<dbReference type="InterPro" id="IPR009346">
    <property type="entry name" value="GRIM-19"/>
</dbReference>
<evidence type="ECO:0000256" key="11">
    <source>
        <dbReference type="RuleBase" id="RU368034"/>
    </source>
</evidence>
<dbReference type="AlphaFoldDB" id="A0A8H7CYE1"/>
<evidence type="ECO:0000256" key="2">
    <source>
        <dbReference type="ARBA" id="ARBA00007312"/>
    </source>
</evidence>
<dbReference type="OrthoDB" id="3308at2759"/>
<evidence type="ECO:0000256" key="6">
    <source>
        <dbReference type="ARBA" id="ARBA00022792"/>
    </source>
</evidence>
<comment type="subcellular location">
    <subcellularLocation>
        <location evidence="1 11">Mitochondrion inner membrane</location>
        <topology evidence="1 11">Single-pass membrane protein</topology>
        <orientation evidence="1 11">Matrix side</orientation>
    </subcellularLocation>
</comment>
<accession>A0A8H7CYE1</accession>
<keyword evidence="10" id="KW-0472">Membrane</keyword>
<dbReference type="GO" id="GO:0045271">
    <property type="term" value="C:respiratory chain complex I"/>
    <property type="evidence" value="ECO:0007669"/>
    <property type="project" value="UniProtKB-UniRule"/>
</dbReference>
<dbReference type="Proteomes" id="UP000620124">
    <property type="component" value="Unassembled WGS sequence"/>
</dbReference>
<dbReference type="EMBL" id="JACAZI010000009">
    <property type="protein sequence ID" value="KAF7352496.1"/>
    <property type="molecule type" value="Genomic_DNA"/>
</dbReference>
<keyword evidence="6 11" id="KW-0999">Mitochondrion inner membrane</keyword>
<evidence type="ECO:0000256" key="3">
    <source>
        <dbReference type="ARBA" id="ARBA00022448"/>
    </source>
</evidence>
<name>A0A8H7CYE1_9AGAR</name>